<dbReference type="Proteomes" id="UP000515121">
    <property type="component" value="Unplaced"/>
</dbReference>
<dbReference type="GO" id="GO:0140566">
    <property type="term" value="F:histone reader activity"/>
    <property type="evidence" value="ECO:0007669"/>
    <property type="project" value="InterPro"/>
</dbReference>
<feature type="compositionally biased region" description="Low complexity" evidence="6">
    <location>
        <begin position="432"/>
        <end position="442"/>
    </location>
</feature>
<dbReference type="Pfam" id="PF23121">
    <property type="entry name" value="SPOC_AIPP2"/>
    <property type="match status" value="1"/>
</dbReference>
<dbReference type="SUPFAM" id="SSF57903">
    <property type="entry name" value="FYVE/PHD zinc finger"/>
    <property type="match status" value="1"/>
</dbReference>
<dbReference type="RefSeq" id="XP_022757362.1">
    <property type="nucleotide sequence ID" value="XM_022901627.1"/>
</dbReference>
<feature type="compositionally biased region" description="Low complexity" evidence="6">
    <location>
        <begin position="466"/>
        <end position="478"/>
    </location>
</feature>
<evidence type="ECO:0000313" key="11">
    <source>
        <dbReference type="RefSeq" id="XP_022757371.1"/>
    </source>
</evidence>
<dbReference type="SMART" id="SM00249">
    <property type="entry name" value="PHD"/>
    <property type="match status" value="1"/>
</dbReference>
<feature type="region of interest" description="Disordered" evidence="6">
    <location>
        <begin position="1064"/>
        <end position="1098"/>
    </location>
</feature>
<evidence type="ECO:0000313" key="10">
    <source>
        <dbReference type="RefSeq" id="XP_022757362.1"/>
    </source>
</evidence>
<dbReference type="KEGG" id="dzi:111304736"/>
<feature type="region of interest" description="Disordered" evidence="6">
    <location>
        <begin position="1"/>
        <end position="25"/>
    </location>
</feature>
<evidence type="ECO:0000256" key="1">
    <source>
        <dbReference type="ARBA" id="ARBA00022723"/>
    </source>
</evidence>
<evidence type="ECO:0000259" key="7">
    <source>
        <dbReference type="SMART" id="SM00249"/>
    </source>
</evidence>
<dbReference type="Gene3D" id="3.30.40.10">
    <property type="entry name" value="Zinc/RING finger domain, C3HC4 (zinc finger)"/>
    <property type="match status" value="1"/>
</dbReference>
<evidence type="ECO:0000256" key="3">
    <source>
        <dbReference type="ARBA" id="ARBA00022833"/>
    </source>
</evidence>
<feature type="domain" description="Zinc finger PHD-type" evidence="7">
    <location>
        <begin position="315"/>
        <end position="362"/>
    </location>
</feature>
<reference evidence="9 10" key="1">
    <citation type="submission" date="2025-04" db="UniProtKB">
        <authorList>
            <consortium name="RefSeq"/>
        </authorList>
    </citation>
    <scope>IDENTIFICATION</scope>
    <source>
        <tissue evidence="9 10">Fruit stalk</tissue>
    </source>
</reference>
<evidence type="ECO:0000313" key="9">
    <source>
        <dbReference type="RefSeq" id="XP_022757353.1"/>
    </source>
</evidence>
<gene>
    <name evidence="9 10 11" type="primary">LOC111304736</name>
</gene>
<dbReference type="InterPro" id="IPR013083">
    <property type="entry name" value="Znf_RING/FYVE/PHD"/>
</dbReference>
<accession>A0A6P5ZXX5</accession>
<dbReference type="InterPro" id="IPR049914">
    <property type="entry name" value="PHD1-3/5-6"/>
</dbReference>
<evidence type="ECO:0000256" key="2">
    <source>
        <dbReference type="ARBA" id="ARBA00022771"/>
    </source>
</evidence>
<sequence>MTTKTDGFSDEAGQEKDSNHCSFNDADLSSPWVNNACKDRHHASSETSPPLSACLSHESFSENAESEETLRDCNISKDIKMITKPNLLQTCASNCSSMKAPIFHDKVVLTQLEQQESDCLGDNISFIFGSDYVKTRAGGHNGDGDKKHTSYSLASVDSFSETEKAVNGQPASCCLVSSRCDKVDDNHPKRPNRCSNESYQEILCCSNKSDFSEASSLRDSGASARKGELSEWSDEHVQSSFARADALQFGRQIGDEHNNSAESMQADTGINGREQTAEVKSTTVVKEDNMEETTIGSRTAACSDGSDSAEYEVKVCDICGDIGREELLAVCSKCNDGAEHIYCMRVKMDNVPKSDWMCEECLPSEETEKQKQDKLEEGVRILKKSYTLESKNKGLDIEERKAYKVSSTPLFSKRPAGSLQAVRKRHFETALKSPTPSSSSGKTAKHHSGGHSSSTSMKTVHLPTESSSKSPKLSSQSRVSKGFLFKSKSFSAMSLQEDVQPLKEGSWCNEGFAKENAASKSRGRVQMMSKSMSMKNMKSYGVNNGNHDVELLPDFSCGEDLKRSKHANRHHSTKTENKLRLANCELFASMADKRIASPGKISLPHSSSSSYNDLMTVKGLEISDNSVKISGHSVQRDSANEEKKRAVNVRQHVECSKQVVPGTGAKHSNASVNSDERPCLRDLSMFASEVITPPWILAVPQLDNTWHGKFEIQRTGGLPLTCDGMQAHSSTCASHKVLEVVQKLPQKLLLEEAPRLSMWPTQFLKSHATEDNIALYFFAKDLDRYERSYKNLLDRMVKNDFSLKGNFGGVELLIFSSNLLPEKSRRWNNLLFLWGVFRGKRTHCSGQIPAMSASEILPPCGKLSQSISASLESCNTQQTLNSGTFHDSKAVTSGRIVEVYEIKASSCEQKPANLQTSCSEQVGRVDLSQREERELKKRPEIDLNYSLQESQDYSADCADADGRDDCKRLKSCFSGMNIDNNSIKDINDRCSIAINGKGPSICGEFKCDGAFDMSVVSPALDSVGNKHSWKSLQRQALSNGSVKNQPDSSVSSLALMLGVGRSSADERNMPPFSMLMGNKDLQDQNSERETSDDTNPSLALTLALPRPKTGGRALKLDSEMKLIKWPEVNTTLSLFGLSADS</sequence>
<feature type="compositionally biased region" description="Basic and acidic residues" evidence="6">
    <location>
        <begin position="1080"/>
        <end position="1091"/>
    </location>
</feature>
<evidence type="ECO:0000313" key="8">
    <source>
        <dbReference type="Proteomes" id="UP000515121"/>
    </source>
</evidence>
<feature type="region of interest" description="Disordered" evidence="6">
    <location>
        <begin position="428"/>
        <end position="478"/>
    </location>
</feature>
<dbReference type="GO" id="GO:0008270">
    <property type="term" value="F:zinc ion binding"/>
    <property type="evidence" value="ECO:0007669"/>
    <property type="project" value="UniProtKB-KW"/>
</dbReference>
<dbReference type="PANTHER" id="PTHR33304:SF15">
    <property type="entry name" value="ZINC FINGER PHD-TYPE DOMAIN-CONTAINING PROTEIN"/>
    <property type="match status" value="1"/>
</dbReference>
<evidence type="ECO:0000256" key="4">
    <source>
        <dbReference type="ARBA" id="ARBA00023015"/>
    </source>
</evidence>
<protein>
    <submittedName>
        <fullName evidence="9 10">Uncharacterized protein LOC111304736 isoform X1</fullName>
    </submittedName>
</protein>
<keyword evidence="4" id="KW-0805">Transcription regulation</keyword>
<name>A0A6P5ZXX5_DURZI</name>
<dbReference type="AlphaFoldDB" id="A0A6P5ZXX5"/>
<keyword evidence="8" id="KW-1185">Reference proteome</keyword>
<dbReference type="InterPro" id="IPR001965">
    <property type="entry name" value="Znf_PHD"/>
</dbReference>
<dbReference type="InterPro" id="IPR056280">
    <property type="entry name" value="AIPP2-like_SPOC"/>
</dbReference>
<dbReference type="InterPro" id="IPR011011">
    <property type="entry name" value="Znf_FYVE_PHD"/>
</dbReference>
<evidence type="ECO:0000256" key="5">
    <source>
        <dbReference type="ARBA" id="ARBA00023163"/>
    </source>
</evidence>
<keyword evidence="1" id="KW-0479">Metal-binding</keyword>
<dbReference type="RefSeq" id="XP_022757371.1">
    <property type="nucleotide sequence ID" value="XM_022901636.1"/>
</dbReference>
<organism evidence="8 10">
    <name type="scientific">Durio zibethinus</name>
    <name type="common">Durian</name>
    <dbReference type="NCBI Taxonomy" id="66656"/>
    <lineage>
        <taxon>Eukaryota</taxon>
        <taxon>Viridiplantae</taxon>
        <taxon>Streptophyta</taxon>
        <taxon>Embryophyta</taxon>
        <taxon>Tracheophyta</taxon>
        <taxon>Spermatophyta</taxon>
        <taxon>Magnoliopsida</taxon>
        <taxon>eudicotyledons</taxon>
        <taxon>Gunneridae</taxon>
        <taxon>Pentapetalae</taxon>
        <taxon>rosids</taxon>
        <taxon>malvids</taxon>
        <taxon>Malvales</taxon>
        <taxon>Malvaceae</taxon>
        <taxon>Helicteroideae</taxon>
        <taxon>Durio</taxon>
    </lineage>
</organism>
<dbReference type="GO" id="GO:0034244">
    <property type="term" value="P:negative regulation of transcription elongation by RNA polymerase II"/>
    <property type="evidence" value="ECO:0007669"/>
    <property type="project" value="InterPro"/>
</dbReference>
<dbReference type="PANTHER" id="PTHR33304">
    <property type="match status" value="1"/>
</dbReference>
<proteinExistence type="predicted"/>
<dbReference type="GeneID" id="111304736"/>
<dbReference type="OrthoDB" id="787137at2759"/>
<keyword evidence="3" id="KW-0862">Zinc</keyword>
<evidence type="ECO:0000256" key="6">
    <source>
        <dbReference type="SAM" id="MobiDB-lite"/>
    </source>
</evidence>
<keyword evidence="5" id="KW-0804">Transcription</keyword>
<dbReference type="RefSeq" id="XP_022757353.1">
    <property type="nucleotide sequence ID" value="XM_022901618.1"/>
</dbReference>
<feature type="compositionally biased region" description="Low complexity" evidence="6">
    <location>
        <begin position="450"/>
        <end position="459"/>
    </location>
</feature>
<keyword evidence="2" id="KW-0863">Zinc-finger</keyword>